<feature type="transmembrane region" description="Helical" evidence="1">
    <location>
        <begin position="109"/>
        <end position="130"/>
    </location>
</feature>
<sequence>MKNLNFSGLKKVAWAYLGTRIAITVLGYIFLISLIVNFINLTASLNLENPDYVYAPSNLAVQVFYVSVGGYVVLTLLLISLGIANFVLTIVLLSKLSYYPHGMFDTAKTLVILSFFFFPLILGSVALHKINSGISDEMSSDSDDEDLISKARKLKSDK</sequence>
<dbReference type="AlphaFoldDB" id="A0A269TJ56"/>
<keyword evidence="1" id="KW-1133">Transmembrane helix</keyword>
<feature type="transmembrane region" description="Helical" evidence="1">
    <location>
        <begin position="63"/>
        <end position="88"/>
    </location>
</feature>
<organism evidence="2 3">
    <name type="scientific">Mycoplasmopsis agassizii</name>
    <dbReference type="NCBI Taxonomy" id="33922"/>
    <lineage>
        <taxon>Bacteria</taxon>
        <taxon>Bacillati</taxon>
        <taxon>Mycoplasmatota</taxon>
        <taxon>Mycoplasmoidales</taxon>
        <taxon>Metamycoplasmataceae</taxon>
        <taxon>Mycoplasmopsis</taxon>
    </lineage>
</organism>
<comment type="caution">
    <text evidence="2">The sequence shown here is derived from an EMBL/GenBank/DDBJ whole genome shotgun (WGS) entry which is preliminary data.</text>
</comment>
<dbReference type="EMBL" id="NQNY01000004">
    <property type="protein sequence ID" value="PAK21523.1"/>
    <property type="molecule type" value="Genomic_DNA"/>
</dbReference>
<keyword evidence="1" id="KW-0472">Membrane</keyword>
<proteinExistence type="predicted"/>
<keyword evidence="1" id="KW-0812">Transmembrane</keyword>
<protein>
    <submittedName>
        <fullName evidence="2">Uncharacterized protein</fullName>
    </submittedName>
</protein>
<dbReference type="Proteomes" id="UP000216943">
    <property type="component" value="Unassembled WGS sequence"/>
</dbReference>
<gene>
    <name evidence="2" type="ORF">CJJ23_01895</name>
</gene>
<reference evidence="3" key="1">
    <citation type="submission" date="2017-08" db="EMBL/GenBank/DDBJ databases">
        <authorList>
            <person name="Alvarez-Ponce D."/>
            <person name="Weitzman C.L."/>
            <person name="Tillett R.L."/>
            <person name="Sandmeier F.C."/>
            <person name="Tracy C.R."/>
        </authorList>
    </citation>
    <scope>NUCLEOTIDE SEQUENCE [LARGE SCALE GENOMIC DNA]</scope>
    <source>
        <strain evidence="3">723</strain>
    </source>
</reference>
<accession>A0A269TJ56</accession>
<dbReference type="OrthoDB" id="9930417at2"/>
<dbReference type="RefSeq" id="WP_095334689.1">
    <property type="nucleotide sequence ID" value="NZ_NQNY01000004.1"/>
</dbReference>
<evidence type="ECO:0000313" key="2">
    <source>
        <dbReference type="EMBL" id="PAK21523.1"/>
    </source>
</evidence>
<evidence type="ECO:0000313" key="3">
    <source>
        <dbReference type="Proteomes" id="UP000216943"/>
    </source>
</evidence>
<feature type="transmembrane region" description="Helical" evidence="1">
    <location>
        <begin position="21"/>
        <end position="43"/>
    </location>
</feature>
<name>A0A269TJ56_9BACT</name>
<evidence type="ECO:0000256" key="1">
    <source>
        <dbReference type="SAM" id="Phobius"/>
    </source>
</evidence>